<dbReference type="InterPro" id="IPR011042">
    <property type="entry name" value="6-blade_b-propeller_TolB-like"/>
</dbReference>
<gene>
    <name evidence="2" type="ORF">FHU28_005101</name>
</gene>
<name>A0ABR6MIQ0_MICEC</name>
<dbReference type="SUPFAM" id="SSF69304">
    <property type="entry name" value="Tricorn protease N-terminal domain"/>
    <property type="match status" value="1"/>
</dbReference>
<organism evidence="2 3">
    <name type="scientific">Micromonospora echinospora</name>
    <name type="common">Micromonospora purpurea</name>
    <dbReference type="NCBI Taxonomy" id="1877"/>
    <lineage>
        <taxon>Bacteria</taxon>
        <taxon>Bacillati</taxon>
        <taxon>Actinomycetota</taxon>
        <taxon>Actinomycetes</taxon>
        <taxon>Micromonosporales</taxon>
        <taxon>Micromonosporaceae</taxon>
        <taxon>Micromonospora</taxon>
    </lineage>
</organism>
<evidence type="ECO:0000313" key="3">
    <source>
        <dbReference type="Proteomes" id="UP000618986"/>
    </source>
</evidence>
<protein>
    <recommendedName>
        <fullName evidence="4">Lipoprotein</fullName>
    </recommendedName>
</protein>
<evidence type="ECO:0000256" key="1">
    <source>
        <dbReference type="SAM" id="SignalP"/>
    </source>
</evidence>
<dbReference type="EMBL" id="JACHJC010000001">
    <property type="protein sequence ID" value="MBB5115262.1"/>
    <property type="molecule type" value="Genomic_DNA"/>
</dbReference>
<reference evidence="2 3" key="1">
    <citation type="submission" date="2020-08" db="EMBL/GenBank/DDBJ databases">
        <title>Sequencing the genomes of 1000 actinobacteria strains.</title>
        <authorList>
            <person name="Klenk H.-P."/>
        </authorList>
    </citation>
    <scope>NUCLEOTIDE SEQUENCE [LARGE SCALE GENOMIC DNA]</scope>
    <source>
        <strain evidence="2 3">DSM 43036</strain>
    </source>
</reference>
<dbReference type="PROSITE" id="PS51257">
    <property type="entry name" value="PROKAR_LIPOPROTEIN"/>
    <property type="match status" value="1"/>
</dbReference>
<feature type="signal peptide" evidence="1">
    <location>
        <begin position="1"/>
        <end position="28"/>
    </location>
</feature>
<dbReference type="GeneID" id="300295626"/>
<dbReference type="Gene3D" id="2.120.10.30">
    <property type="entry name" value="TolB, C-terminal domain"/>
    <property type="match status" value="1"/>
</dbReference>
<keyword evidence="3" id="KW-1185">Reference proteome</keyword>
<evidence type="ECO:0008006" key="4">
    <source>
        <dbReference type="Google" id="ProtNLM"/>
    </source>
</evidence>
<comment type="caution">
    <text evidence="2">The sequence shown here is derived from an EMBL/GenBank/DDBJ whole genome shotgun (WGS) entry which is preliminary data.</text>
</comment>
<feature type="chain" id="PRO_5047444840" description="Lipoprotein" evidence="1">
    <location>
        <begin position="29"/>
        <end position="404"/>
    </location>
</feature>
<evidence type="ECO:0000313" key="2">
    <source>
        <dbReference type="EMBL" id="MBB5115262.1"/>
    </source>
</evidence>
<accession>A0ABR6MIQ0</accession>
<dbReference type="RefSeq" id="WP_184686922.1">
    <property type="nucleotide sequence ID" value="NZ_JACHJC010000001.1"/>
</dbReference>
<sequence>MRLSPRAATRSRTSAVVSAALTAALLSACIPDNVALPSGTEHLPSSQVTAAPGSDFCPVAVPQSWQDAVRDGRLPREPGERWVPLTPAPDGRSAFATVQRDGLPALLVKQERNGDRRIVATMPDLFTFPLLGDFDGRWLVYARTDLRRAAPHGGGGAEIFAWDAQTGGEPRQVTGAVQGARPFHLHDGKLAVTRVVDQYRTELALHDLAAGTAHRVAIGRVSAVGFRGADLLWHDWSKRRLNTFRPSGNLVSQHGAFLGRVEAPDMTTDGRTMAWISPGDGEVNVWRSGWNGPVRVLSAALSTPVPASGGPSVPPDAVPPAGGPVSRVARPAVVGDLVVFKYNLGWYVADLRTGSYARLTADHAGAAVSGPALLMDSDDSSVPAERHAYSLLLLDRLPPLPACP</sequence>
<proteinExistence type="predicted"/>
<dbReference type="Proteomes" id="UP000618986">
    <property type="component" value="Unassembled WGS sequence"/>
</dbReference>
<keyword evidence="1" id="KW-0732">Signal</keyword>